<comment type="caution">
    <text evidence="1">The sequence shown here is derived from an EMBL/GenBank/DDBJ whole genome shotgun (WGS) entry which is preliminary data.</text>
</comment>
<evidence type="ECO:0000313" key="1">
    <source>
        <dbReference type="EMBL" id="RJY12413.1"/>
    </source>
</evidence>
<protein>
    <submittedName>
        <fullName evidence="1">Uncharacterized protein</fullName>
    </submittedName>
</protein>
<name>A0A3A6TVZ5_9GAMM</name>
<accession>A0A3A6TVZ5</accession>
<keyword evidence="2" id="KW-1185">Reference proteome</keyword>
<dbReference type="Gene3D" id="3.30.2440.10">
    <property type="entry name" value="Secreted effector protein SifA"/>
    <property type="match status" value="1"/>
</dbReference>
<dbReference type="Proteomes" id="UP000273022">
    <property type="component" value="Unassembled WGS sequence"/>
</dbReference>
<proteinExistence type="predicted"/>
<sequence length="271" mass="30394">MAMIELTVRSQDANTDLNIGLNKARAQSFIEGDADKIKSMSFLEKFIDFFRGQKQQKALDLLSDIMKGTQDSHQVEQTEAADFNNEQNILDASMMSNPLYAVDAESYCTDLGIISKFYQLKKMAKPEAQSQFKVSFNDDNELIFVIAGSRILQKPIKLILDKCTMGNSPLMSCLIRKANSYACNFDKSINIESSFSASGLSEKALQEIEEVRSFLEHCPEAAELKYFMEDLGIFRDDLILARLVSLYQAENVESSSRSPAKALHRMGGFKG</sequence>
<dbReference type="RefSeq" id="WP_121853952.1">
    <property type="nucleotide sequence ID" value="NZ_CP037952.1"/>
</dbReference>
<reference evidence="1 2" key="1">
    <citation type="submission" date="2018-09" db="EMBL/GenBank/DDBJ databases">
        <title>Phylogeny of the Shewanellaceae, and recommendation for two new genera, Pseudoshewanella and Parashewanella.</title>
        <authorList>
            <person name="Wang G."/>
        </authorList>
    </citation>
    <scope>NUCLEOTIDE SEQUENCE [LARGE SCALE GENOMIC DNA]</scope>
    <source>
        <strain evidence="1 2">KCTC 22492</strain>
    </source>
</reference>
<evidence type="ECO:0000313" key="2">
    <source>
        <dbReference type="Proteomes" id="UP000273022"/>
    </source>
</evidence>
<organism evidence="1 2">
    <name type="scientific">Parashewanella spongiae</name>
    <dbReference type="NCBI Taxonomy" id="342950"/>
    <lineage>
        <taxon>Bacteria</taxon>
        <taxon>Pseudomonadati</taxon>
        <taxon>Pseudomonadota</taxon>
        <taxon>Gammaproteobacteria</taxon>
        <taxon>Alteromonadales</taxon>
        <taxon>Shewanellaceae</taxon>
        <taxon>Parashewanella</taxon>
    </lineage>
</organism>
<dbReference type="AlphaFoldDB" id="A0A3A6TVZ5"/>
<gene>
    <name evidence="1" type="ORF">D5R81_12410</name>
</gene>
<dbReference type="EMBL" id="QYYH01000075">
    <property type="protein sequence ID" value="RJY12413.1"/>
    <property type="molecule type" value="Genomic_DNA"/>
</dbReference>